<reference evidence="8 9" key="1">
    <citation type="submission" date="2021-01" db="EMBL/GenBank/DDBJ databases">
        <title>Genomic Encyclopedia of Type Strains, Phase IV (KMG-IV): sequencing the most valuable type-strain genomes for metagenomic binning, comparative biology and taxonomic classification.</title>
        <authorList>
            <person name="Goeker M."/>
        </authorList>
    </citation>
    <scope>NUCLEOTIDE SEQUENCE [LARGE SCALE GENOMIC DNA]</scope>
    <source>
        <strain evidence="8 9">DSM 25540</strain>
    </source>
</reference>
<protein>
    <recommendedName>
        <fullName evidence="2 5">Cell shape-determining protein MreC</fullName>
    </recommendedName>
    <alternativeName>
        <fullName evidence="4 5">Cell shape protein MreC</fullName>
    </alternativeName>
</protein>
<dbReference type="InterPro" id="IPR055342">
    <property type="entry name" value="MreC_beta-barrel_core"/>
</dbReference>
<dbReference type="EMBL" id="JAFBEC010000002">
    <property type="protein sequence ID" value="MBM7631667.1"/>
    <property type="molecule type" value="Genomic_DNA"/>
</dbReference>
<dbReference type="RefSeq" id="WP_204695763.1">
    <property type="nucleotide sequence ID" value="NZ_JAFBEC010000002.1"/>
</dbReference>
<evidence type="ECO:0000256" key="4">
    <source>
        <dbReference type="ARBA" id="ARBA00032089"/>
    </source>
</evidence>
<sequence>MPHFFSNKRLILLMVGIIILVILVGLTMREREQATIPEQIMRDSVGVVQSVFQRPAYFVRDIYDDFVNILNVHEENERLKGQLNDYAMLRSEVDGLREENNSLTSLYEGMESLSSFDTIPALVIDRQPDRWTETIGINRGTQHGVETDMAVITEEGLIGRVQYTSAFTSQVQLLSDGERTNRVSAKVSSEEGDPAVGFIEGWDVDQDLLVLQKVDSENELEPGQFVSTSGLGGLFPADLPIGEIVDVQVDEYGLTQNAYIEPSADFFHLNHVLVIERNVDNIEGIQEEFLQQEEEEDESEGSDD</sequence>
<comment type="similarity">
    <text evidence="1 5">Belongs to the MreC family.</text>
</comment>
<dbReference type="Gene3D" id="2.40.10.350">
    <property type="entry name" value="Rod shape-determining protein MreC, domain 2"/>
    <property type="match status" value="1"/>
</dbReference>
<evidence type="ECO:0000256" key="2">
    <source>
        <dbReference type="ARBA" id="ARBA00013855"/>
    </source>
</evidence>
<dbReference type="InterPro" id="IPR042175">
    <property type="entry name" value="Cell/Rod_MreC_2"/>
</dbReference>
<evidence type="ECO:0000259" key="7">
    <source>
        <dbReference type="Pfam" id="PF04085"/>
    </source>
</evidence>
<feature type="domain" description="Rod shape-determining protein MreC beta-barrel core" evidence="7">
    <location>
        <begin position="123"/>
        <end position="276"/>
    </location>
</feature>
<keyword evidence="6" id="KW-0175">Coiled coil</keyword>
<keyword evidence="9" id="KW-1185">Reference proteome</keyword>
<evidence type="ECO:0000256" key="1">
    <source>
        <dbReference type="ARBA" id="ARBA00009369"/>
    </source>
</evidence>
<name>A0ABS2P8N1_9BACL</name>
<dbReference type="PANTHER" id="PTHR34138">
    <property type="entry name" value="CELL SHAPE-DETERMINING PROTEIN MREC"/>
    <property type="match status" value="1"/>
</dbReference>
<evidence type="ECO:0000313" key="9">
    <source>
        <dbReference type="Proteomes" id="UP000741863"/>
    </source>
</evidence>
<dbReference type="Pfam" id="PF04085">
    <property type="entry name" value="MreC"/>
    <property type="match status" value="1"/>
</dbReference>
<dbReference type="NCBIfam" id="TIGR00219">
    <property type="entry name" value="mreC"/>
    <property type="match status" value="1"/>
</dbReference>
<evidence type="ECO:0000256" key="5">
    <source>
        <dbReference type="PIRNR" id="PIRNR038471"/>
    </source>
</evidence>
<dbReference type="Gene3D" id="2.40.10.340">
    <property type="entry name" value="Rod shape-determining protein MreC, domain 1"/>
    <property type="match status" value="1"/>
</dbReference>
<gene>
    <name evidence="8" type="ORF">JOD17_000759</name>
</gene>
<comment type="function">
    <text evidence="5">Involved in formation and maintenance of cell shape.</text>
</comment>
<organism evidence="8 9">
    <name type="scientific">Geomicrobium sediminis</name>
    <dbReference type="NCBI Taxonomy" id="1347788"/>
    <lineage>
        <taxon>Bacteria</taxon>
        <taxon>Bacillati</taxon>
        <taxon>Bacillota</taxon>
        <taxon>Bacilli</taxon>
        <taxon>Bacillales</taxon>
        <taxon>Geomicrobium</taxon>
    </lineage>
</organism>
<keyword evidence="3 5" id="KW-0133">Cell shape</keyword>
<proteinExistence type="inferred from homology"/>
<dbReference type="Proteomes" id="UP000741863">
    <property type="component" value="Unassembled WGS sequence"/>
</dbReference>
<dbReference type="PIRSF" id="PIRSF038471">
    <property type="entry name" value="MreC"/>
    <property type="match status" value="1"/>
</dbReference>
<feature type="coiled-coil region" evidence="6">
    <location>
        <begin position="79"/>
        <end position="106"/>
    </location>
</feature>
<dbReference type="PANTHER" id="PTHR34138:SF1">
    <property type="entry name" value="CELL SHAPE-DETERMINING PROTEIN MREC"/>
    <property type="match status" value="1"/>
</dbReference>
<evidence type="ECO:0000256" key="3">
    <source>
        <dbReference type="ARBA" id="ARBA00022960"/>
    </source>
</evidence>
<accession>A0ABS2P8N1</accession>
<dbReference type="InterPro" id="IPR042177">
    <property type="entry name" value="Cell/Rod_1"/>
</dbReference>
<evidence type="ECO:0000313" key="8">
    <source>
        <dbReference type="EMBL" id="MBM7631667.1"/>
    </source>
</evidence>
<evidence type="ECO:0000256" key="6">
    <source>
        <dbReference type="SAM" id="Coils"/>
    </source>
</evidence>
<dbReference type="InterPro" id="IPR007221">
    <property type="entry name" value="MreC"/>
</dbReference>
<comment type="caution">
    <text evidence="8">The sequence shown here is derived from an EMBL/GenBank/DDBJ whole genome shotgun (WGS) entry which is preliminary data.</text>
</comment>